<evidence type="ECO:0000313" key="1">
    <source>
        <dbReference type="EMBL" id="KAI8024809.1"/>
    </source>
</evidence>
<accession>A0ACC0IGD9</accession>
<dbReference type="Proteomes" id="UP001060215">
    <property type="component" value="Chromosome 3"/>
</dbReference>
<comment type="caution">
    <text evidence="1">The sequence shown here is derived from an EMBL/GenBank/DDBJ whole genome shotgun (WGS) entry which is preliminary data.</text>
</comment>
<dbReference type="EMBL" id="CM045760">
    <property type="protein sequence ID" value="KAI8024809.1"/>
    <property type="molecule type" value="Genomic_DNA"/>
</dbReference>
<gene>
    <name evidence="1" type="ORF">LOK49_LG02G03530</name>
</gene>
<keyword evidence="1" id="KW-0575">Peroxidase</keyword>
<name>A0ACC0IGD9_9ERIC</name>
<keyword evidence="2" id="KW-1185">Reference proteome</keyword>
<evidence type="ECO:0000313" key="2">
    <source>
        <dbReference type="Proteomes" id="UP001060215"/>
    </source>
</evidence>
<sequence>MVFRLSCCLSISLFSLIIFLSPFAYGQLDYGFYAMSCPNLFLIVQFGVSAALKNDTRMAASLLRLHFHDCFVNGCDGSVLLDDTKDFEGEKNAFPNRNSVRGFEVIDKIKADVESACPSTVSCVDILTIAAREAVFQSGGPFWYVPVGRRDGLTASKKAANEQLPSPFEPLENITAKFASKGLDMNDVVVLSGAHTIGYAQCFTFKRRLFDFKGSGNPDPTLDSSLLSNLKTTCPNVDKSNNMLAPLDTTTSYMFDNAYYKNLVSNSGLLESDQALMGDPRTAAMVNSYSMYPFLFSQDFGASMVKLGSVGVLTGQAGEIRKKCGSQPPPPPPIEVIEQAYTAHSGHGSIGPVIAVLAVITILGAIAVMIGRLCSGRRIMGHGQYDFEGWVEAKCGSCINGRVDPPPPHPPQSSSSGAVGSGDAVAAVVSAEALREVKDEGVTRQHNPSESTGS</sequence>
<proteinExistence type="predicted"/>
<organism evidence="1 2">
    <name type="scientific">Camellia lanceoleosa</name>
    <dbReference type="NCBI Taxonomy" id="1840588"/>
    <lineage>
        <taxon>Eukaryota</taxon>
        <taxon>Viridiplantae</taxon>
        <taxon>Streptophyta</taxon>
        <taxon>Embryophyta</taxon>
        <taxon>Tracheophyta</taxon>
        <taxon>Spermatophyta</taxon>
        <taxon>Magnoliopsida</taxon>
        <taxon>eudicotyledons</taxon>
        <taxon>Gunneridae</taxon>
        <taxon>Pentapetalae</taxon>
        <taxon>asterids</taxon>
        <taxon>Ericales</taxon>
        <taxon>Theaceae</taxon>
        <taxon>Camellia</taxon>
    </lineage>
</organism>
<protein>
    <submittedName>
        <fullName evidence="1">Peroxidase 10</fullName>
    </submittedName>
</protein>
<keyword evidence="1" id="KW-0560">Oxidoreductase</keyword>
<reference evidence="1 2" key="1">
    <citation type="journal article" date="2022" name="Plant J.">
        <title>Chromosome-level genome of Camellia lanceoleosa provides a valuable resource for understanding genome evolution and self-incompatibility.</title>
        <authorList>
            <person name="Gong W."/>
            <person name="Xiao S."/>
            <person name="Wang L."/>
            <person name="Liao Z."/>
            <person name="Chang Y."/>
            <person name="Mo W."/>
            <person name="Hu G."/>
            <person name="Li W."/>
            <person name="Zhao G."/>
            <person name="Zhu H."/>
            <person name="Hu X."/>
            <person name="Ji K."/>
            <person name="Xiang X."/>
            <person name="Song Q."/>
            <person name="Yuan D."/>
            <person name="Jin S."/>
            <person name="Zhang L."/>
        </authorList>
    </citation>
    <scope>NUCLEOTIDE SEQUENCE [LARGE SCALE GENOMIC DNA]</scope>
    <source>
        <strain evidence="1">SQ_2022a</strain>
    </source>
</reference>